<comment type="caution">
    <text evidence="2">The sequence shown here is derived from an EMBL/GenBank/DDBJ whole genome shotgun (WGS) entry which is preliminary data.</text>
</comment>
<dbReference type="Proteomes" id="UP000749646">
    <property type="component" value="Unassembled WGS sequence"/>
</dbReference>
<feature type="region of interest" description="Disordered" evidence="1">
    <location>
        <begin position="83"/>
        <end position="118"/>
    </location>
</feature>
<proteinExistence type="predicted"/>
<sequence length="118" mass="13876">MKYFSYSKTTVLNSDSDVKQFYKCLVDLSSQKSVTSSIVLRAMEKKNKMFRDVARNEFNDTVLKQKQVQADLKEKELLRANAETFQEQEWTHAQEEEVDNENGPGHDNQQFEEDKFDQ</sequence>
<organism evidence="2 3">
    <name type="scientific">Modicella reniformis</name>
    <dbReference type="NCBI Taxonomy" id="1440133"/>
    <lineage>
        <taxon>Eukaryota</taxon>
        <taxon>Fungi</taxon>
        <taxon>Fungi incertae sedis</taxon>
        <taxon>Mucoromycota</taxon>
        <taxon>Mortierellomycotina</taxon>
        <taxon>Mortierellomycetes</taxon>
        <taxon>Mortierellales</taxon>
        <taxon>Mortierellaceae</taxon>
        <taxon>Modicella</taxon>
    </lineage>
</organism>
<keyword evidence="3" id="KW-1185">Reference proteome</keyword>
<name>A0A9P6M8Y6_9FUNG</name>
<protein>
    <submittedName>
        <fullName evidence="2">Uncharacterized protein</fullName>
    </submittedName>
</protein>
<dbReference type="AlphaFoldDB" id="A0A9P6M8Y6"/>
<evidence type="ECO:0000256" key="1">
    <source>
        <dbReference type="SAM" id="MobiDB-lite"/>
    </source>
</evidence>
<accession>A0A9P6M8Y6</accession>
<dbReference type="OrthoDB" id="5894at2759"/>
<evidence type="ECO:0000313" key="2">
    <source>
        <dbReference type="EMBL" id="KAF9981009.1"/>
    </source>
</evidence>
<evidence type="ECO:0000313" key="3">
    <source>
        <dbReference type="Proteomes" id="UP000749646"/>
    </source>
</evidence>
<dbReference type="EMBL" id="JAAAHW010003757">
    <property type="protein sequence ID" value="KAF9981009.1"/>
    <property type="molecule type" value="Genomic_DNA"/>
</dbReference>
<reference evidence="2" key="1">
    <citation type="journal article" date="2020" name="Fungal Divers.">
        <title>Resolving the Mortierellaceae phylogeny through synthesis of multi-gene phylogenetics and phylogenomics.</title>
        <authorList>
            <person name="Vandepol N."/>
            <person name="Liber J."/>
            <person name="Desiro A."/>
            <person name="Na H."/>
            <person name="Kennedy M."/>
            <person name="Barry K."/>
            <person name="Grigoriev I.V."/>
            <person name="Miller A.N."/>
            <person name="O'Donnell K."/>
            <person name="Stajich J.E."/>
            <person name="Bonito G."/>
        </authorList>
    </citation>
    <scope>NUCLEOTIDE SEQUENCE</scope>
    <source>
        <strain evidence="2">MES-2147</strain>
    </source>
</reference>
<gene>
    <name evidence="2" type="ORF">BGZ65_004429</name>
</gene>